<dbReference type="SUPFAM" id="SSF53790">
    <property type="entry name" value="Tetrapyrrole methylase"/>
    <property type="match status" value="1"/>
</dbReference>
<dbReference type="CDD" id="cd06578">
    <property type="entry name" value="HemD"/>
    <property type="match status" value="1"/>
</dbReference>
<dbReference type="Pfam" id="PF02602">
    <property type="entry name" value="HEM4"/>
    <property type="match status" value="1"/>
</dbReference>
<sequence>MRRGCVYLVALGPGNPDLLTVRGLTALRDAELVIAPAGVTTALRAEASSNAAWLEVPVGKPITPDDEVWTHISDLLSQGGTAVRLYQDDPLLDLVGVQEARAFSAAKLPFELVPGPSRLLTAASYAGIPLPLDREPVVLAAPAALADAGSRSTLLVSISAPGEMHGVSEALIRDGRDSASPAVLIQRQASPDQVTHSGTLAAFGRDLPAGDTGGVLVVGNAASERGDLNWFERLPLFGKRVLVTRATDQASRLSRLLQEYGAKPVELPAIRIVPPQDFSALDSTVERLDRYDWVIFTSVNGVDSFFDRVAVLEKDARAFGRSRIAAIGTATAEQLTAHGLRADFVPERFVAEEVMAGLVERGIAGKHVLLPRAELARDVLPDGLRDAGANVDVVVAYRTLPAEPSPEALRRVEAGEIDIVTFASSSTVRNLVSLLGGRTDLLERSFIACIGPITARTAADLGLRVDLVAQEYSVPGLVGALVNAAKERCW</sequence>
<dbReference type="EMBL" id="CAGS01000068">
    <property type="protein sequence ID" value="CCF82845.1"/>
    <property type="molecule type" value="Genomic_DNA"/>
</dbReference>
<dbReference type="Pfam" id="PF00590">
    <property type="entry name" value="TP_methylase"/>
    <property type="match status" value="1"/>
</dbReference>
<dbReference type="Proteomes" id="UP000004221">
    <property type="component" value="Unassembled WGS sequence"/>
</dbReference>
<gene>
    <name evidence="6" type="ORF">NITHO_160002</name>
</gene>
<evidence type="ECO:0000313" key="7">
    <source>
        <dbReference type="Proteomes" id="UP000004221"/>
    </source>
</evidence>
<dbReference type="InterPro" id="IPR039793">
    <property type="entry name" value="UROS/Hem4"/>
</dbReference>
<keyword evidence="1 6" id="KW-0489">Methyltransferase</keyword>
<dbReference type="InterPro" id="IPR014777">
    <property type="entry name" value="4pyrrole_Mease_sub1"/>
</dbReference>
<dbReference type="GO" id="GO:0006780">
    <property type="term" value="P:uroporphyrinogen III biosynthetic process"/>
    <property type="evidence" value="ECO:0007669"/>
    <property type="project" value="InterPro"/>
</dbReference>
<evidence type="ECO:0000313" key="6">
    <source>
        <dbReference type="EMBL" id="CCF82845.1"/>
    </source>
</evidence>
<evidence type="ECO:0000259" key="4">
    <source>
        <dbReference type="Pfam" id="PF00590"/>
    </source>
</evidence>
<feature type="domain" description="Tetrapyrrole methylase" evidence="4">
    <location>
        <begin position="6"/>
        <end position="201"/>
    </location>
</feature>
<proteinExistence type="predicted"/>
<comment type="caution">
    <text evidence="6">The sequence shown here is derived from an EMBL/GenBank/DDBJ whole genome shotgun (WGS) entry which is preliminary data.</text>
</comment>
<evidence type="ECO:0000256" key="1">
    <source>
        <dbReference type="ARBA" id="ARBA00022603"/>
    </source>
</evidence>
<dbReference type="FunFam" id="3.40.50.10090:FF:000001">
    <property type="entry name" value="Bifunctional uroporphyrinogen-III C-methyltransferase/uroporphyrinogen-III synthase"/>
    <property type="match status" value="1"/>
</dbReference>
<keyword evidence="7" id="KW-1185">Reference proteome</keyword>
<accession>I4EDT3</accession>
<dbReference type="InterPro" id="IPR000878">
    <property type="entry name" value="4pyrrol_Mease"/>
</dbReference>
<organism evidence="6 7">
    <name type="scientific">Nitrolancea hollandica Lb</name>
    <dbReference type="NCBI Taxonomy" id="1129897"/>
    <lineage>
        <taxon>Bacteria</taxon>
        <taxon>Pseudomonadati</taxon>
        <taxon>Thermomicrobiota</taxon>
        <taxon>Thermomicrobia</taxon>
        <taxon>Sphaerobacterales</taxon>
        <taxon>Sphaerobacterineae</taxon>
        <taxon>Sphaerobacteraceae</taxon>
        <taxon>Nitrolancea</taxon>
    </lineage>
</organism>
<keyword evidence="3" id="KW-0949">S-adenosyl-L-methionine</keyword>
<dbReference type="SUPFAM" id="SSF69618">
    <property type="entry name" value="HemD-like"/>
    <property type="match status" value="1"/>
</dbReference>
<reference evidence="6 7" key="1">
    <citation type="journal article" date="2012" name="ISME J.">
        <title>Nitrification expanded: discovery, physiology and genomics of a nitrite-oxidizing bacterium from the phylum Chloroflexi.</title>
        <authorList>
            <person name="Sorokin D.Y."/>
            <person name="Lucker S."/>
            <person name="Vejmelkova D."/>
            <person name="Kostrikina N.A."/>
            <person name="Kleerebezem R."/>
            <person name="Rijpstra W.I."/>
            <person name="Damste J.S."/>
            <person name="Le Paslier D."/>
            <person name="Muyzer G."/>
            <person name="Wagner M."/>
            <person name="van Loosdrecht M.C."/>
            <person name="Daims H."/>
        </authorList>
    </citation>
    <scope>NUCLEOTIDE SEQUENCE [LARGE SCALE GENOMIC DNA]</scope>
    <source>
        <strain evidence="7">none</strain>
    </source>
</reference>
<dbReference type="Gene3D" id="3.40.50.10090">
    <property type="match status" value="2"/>
</dbReference>
<dbReference type="Gene3D" id="3.30.950.10">
    <property type="entry name" value="Methyltransferase, Cobalt-precorrin-4 Transmethylase, Domain 2"/>
    <property type="match status" value="1"/>
</dbReference>
<dbReference type="GO" id="GO:0032259">
    <property type="term" value="P:methylation"/>
    <property type="evidence" value="ECO:0007669"/>
    <property type="project" value="UniProtKB-KW"/>
</dbReference>
<dbReference type="PANTHER" id="PTHR40082">
    <property type="entry name" value="BLR5956 PROTEIN"/>
    <property type="match status" value="1"/>
</dbReference>
<dbReference type="PANTHER" id="PTHR40082:SF1">
    <property type="entry name" value="BLR5956 PROTEIN"/>
    <property type="match status" value="1"/>
</dbReference>
<dbReference type="InterPro" id="IPR014776">
    <property type="entry name" value="4pyrrole_Mease_sub2"/>
</dbReference>
<dbReference type="InterPro" id="IPR036108">
    <property type="entry name" value="4pyrrol_syn_uPrphyn_synt_sf"/>
</dbReference>
<dbReference type="GO" id="GO:0008168">
    <property type="term" value="F:methyltransferase activity"/>
    <property type="evidence" value="ECO:0007669"/>
    <property type="project" value="UniProtKB-KW"/>
</dbReference>
<dbReference type="RefSeq" id="WP_008475314.1">
    <property type="nucleotide sequence ID" value="NZ_CAGS01000068.1"/>
</dbReference>
<dbReference type="OrthoDB" id="9815856at2"/>
<protein>
    <submittedName>
        <fullName evidence="6">Uroporphyrinogen-III methylase and Uroporphyrinogen-III synthase</fullName>
    </submittedName>
</protein>
<dbReference type="GO" id="GO:0004852">
    <property type="term" value="F:uroporphyrinogen-III synthase activity"/>
    <property type="evidence" value="ECO:0007669"/>
    <property type="project" value="InterPro"/>
</dbReference>
<feature type="domain" description="Tetrapyrrole biosynthesis uroporphyrinogen III synthase" evidence="5">
    <location>
        <begin position="252"/>
        <end position="478"/>
    </location>
</feature>
<evidence type="ECO:0000256" key="2">
    <source>
        <dbReference type="ARBA" id="ARBA00022679"/>
    </source>
</evidence>
<keyword evidence="2" id="KW-0808">Transferase</keyword>
<dbReference type="InterPro" id="IPR003754">
    <property type="entry name" value="4pyrrol_synth_uPrphyn_synth"/>
</dbReference>
<dbReference type="AlphaFoldDB" id="I4EDT3"/>
<dbReference type="InterPro" id="IPR035996">
    <property type="entry name" value="4pyrrol_Methylase_sf"/>
</dbReference>
<evidence type="ECO:0000256" key="3">
    <source>
        <dbReference type="ARBA" id="ARBA00022691"/>
    </source>
</evidence>
<dbReference type="Gene3D" id="3.40.1010.10">
    <property type="entry name" value="Cobalt-precorrin-4 Transmethylase, Domain 1"/>
    <property type="match status" value="1"/>
</dbReference>
<name>I4EDT3_9BACT</name>
<evidence type="ECO:0000259" key="5">
    <source>
        <dbReference type="Pfam" id="PF02602"/>
    </source>
</evidence>